<sequence>MEFNNKKLTRTTTFIHYVISFLLAIFLIGLANRIIWDIDGEDKRPYVSDFEIKTDVKKYRVLRQSIKDSIEGKKDAQEDVRLSINLAQNTLDQQQASFKTWISTRTATQSSQVNAEIQKRNYVLDSLRTSLKTLKSEEILLQSVINNFRTEHATYMNAIDEEMSKAKALHLKAERAYDLQLFISRLLFVVPVLLLGIWMLVKKRKHSYWPLFRGFVFFAFYAFFIGLVPYLPSYGGYVRYTIGIIVSVLLGIYAIKHLRAFVKRKKEELQLSSLERSKKIKEEVAEKALENHMCPSCGKDYLINEIFQSGKSKKISGSLKVTTYCRHCGLQLFKNCKTCDTKNYAHLPHCYSCGDQIINK</sequence>
<name>A0A238VP57_9FLAO</name>
<feature type="transmembrane region" description="Helical" evidence="1">
    <location>
        <begin position="182"/>
        <end position="201"/>
    </location>
</feature>
<protein>
    <recommendedName>
        <fullName evidence="4">Double zinc ribbon</fullName>
    </recommendedName>
</protein>
<proteinExistence type="predicted"/>
<keyword evidence="3" id="KW-1185">Reference proteome</keyword>
<dbReference type="EMBL" id="FZNY01000001">
    <property type="protein sequence ID" value="SNR35944.1"/>
    <property type="molecule type" value="Genomic_DNA"/>
</dbReference>
<reference evidence="2 3" key="1">
    <citation type="submission" date="2017-06" db="EMBL/GenBank/DDBJ databases">
        <authorList>
            <person name="Kim H.J."/>
            <person name="Triplett B.A."/>
        </authorList>
    </citation>
    <scope>NUCLEOTIDE SEQUENCE [LARGE SCALE GENOMIC DNA]</scope>
    <source>
        <strain evidence="2 3">DSM 25597</strain>
    </source>
</reference>
<evidence type="ECO:0000256" key="1">
    <source>
        <dbReference type="SAM" id="Phobius"/>
    </source>
</evidence>
<keyword evidence="1" id="KW-1133">Transmembrane helix</keyword>
<evidence type="ECO:0008006" key="4">
    <source>
        <dbReference type="Google" id="ProtNLM"/>
    </source>
</evidence>
<accession>A0A238VP57</accession>
<evidence type="ECO:0000313" key="3">
    <source>
        <dbReference type="Proteomes" id="UP000198379"/>
    </source>
</evidence>
<feature type="transmembrane region" description="Helical" evidence="1">
    <location>
        <begin position="14"/>
        <end position="36"/>
    </location>
</feature>
<feature type="transmembrane region" description="Helical" evidence="1">
    <location>
        <begin position="208"/>
        <end position="231"/>
    </location>
</feature>
<feature type="transmembrane region" description="Helical" evidence="1">
    <location>
        <begin position="237"/>
        <end position="255"/>
    </location>
</feature>
<dbReference type="OrthoDB" id="7255862at2"/>
<keyword evidence="1" id="KW-0812">Transmembrane</keyword>
<gene>
    <name evidence="2" type="ORF">SAMN06265376_101115</name>
</gene>
<dbReference type="RefSeq" id="WP_089369488.1">
    <property type="nucleotide sequence ID" value="NZ_BMEP01000002.1"/>
</dbReference>
<dbReference type="AlphaFoldDB" id="A0A238VP57"/>
<keyword evidence="1" id="KW-0472">Membrane</keyword>
<dbReference type="Proteomes" id="UP000198379">
    <property type="component" value="Unassembled WGS sequence"/>
</dbReference>
<evidence type="ECO:0000313" key="2">
    <source>
        <dbReference type="EMBL" id="SNR35944.1"/>
    </source>
</evidence>
<organism evidence="2 3">
    <name type="scientific">Dokdonia pacifica</name>
    <dbReference type="NCBI Taxonomy" id="1627892"/>
    <lineage>
        <taxon>Bacteria</taxon>
        <taxon>Pseudomonadati</taxon>
        <taxon>Bacteroidota</taxon>
        <taxon>Flavobacteriia</taxon>
        <taxon>Flavobacteriales</taxon>
        <taxon>Flavobacteriaceae</taxon>
        <taxon>Dokdonia</taxon>
    </lineage>
</organism>